<evidence type="ECO:0000256" key="1">
    <source>
        <dbReference type="ARBA" id="ARBA00022801"/>
    </source>
</evidence>
<dbReference type="InterPro" id="IPR051695">
    <property type="entry name" value="Phosphoglycerate_Mutase"/>
</dbReference>
<dbReference type="EC" id="3.1.3.3" evidence="2"/>
<proteinExistence type="predicted"/>
<dbReference type="GO" id="GO:0009236">
    <property type="term" value="P:cobalamin biosynthetic process"/>
    <property type="evidence" value="ECO:0007669"/>
    <property type="project" value="InterPro"/>
</dbReference>
<evidence type="ECO:0000313" key="2">
    <source>
        <dbReference type="EMBL" id="OIQ89766.1"/>
    </source>
</evidence>
<dbReference type="Pfam" id="PF00300">
    <property type="entry name" value="His_Phos_1"/>
    <property type="match status" value="1"/>
</dbReference>
<dbReference type="InterPro" id="IPR017578">
    <property type="entry name" value="Ribazole_CobC"/>
</dbReference>
<dbReference type="InterPro" id="IPR029033">
    <property type="entry name" value="His_PPase_superfam"/>
</dbReference>
<dbReference type="EMBL" id="MLJW01000316">
    <property type="protein sequence ID" value="OIQ89766.1"/>
    <property type="molecule type" value="Genomic_DNA"/>
</dbReference>
<dbReference type="PANTHER" id="PTHR46517">
    <property type="entry name" value="FRUCTOSE-2,6-BISPHOSPHATASE TIGAR"/>
    <property type="match status" value="1"/>
</dbReference>
<reference evidence="2" key="1">
    <citation type="submission" date="2016-10" db="EMBL/GenBank/DDBJ databases">
        <title>Sequence of Gallionella enrichment culture.</title>
        <authorList>
            <person name="Poehlein A."/>
            <person name="Muehling M."/>
            <person name="Daniel R."/>
        </authorList>
    </citation>
    <scope>NUCLEOTIDE SEQUENCE</scope>
</reference>
<dbReference type="CDD" id="cd07067">
    <property type="entry name" value="HP_PGM_like"/>
    <property type="match status" value="1"/>
</dbReference>
<dbReference type="AlphaFoldDB" id="A0A1J5R1D1"/>
<keyword evidence="1 2" id="KW-0378">Hydrolase</keyword>
<dbReference type="InterPro" id="IPR013078">
    <property type="entry name" value="His_Pase_superF_clade-1"/>
</dbReference>
<name>A0A1J5R1D1_9ZZZZ</name>
<dbReference type="Gene3D" id="3.40.50.1240">
    <property type="entry name" value="Phosphoglycerate mutase-like"/>
    <property type="match status" value="1"/>
</dbReference>
<dbReference type="GO" id="GO:0005829">
    <property type="term" value="C:cytosol"/>
    <property type="evidence" value="ECO:0007669"/>
    <property type="project" value="TreeGrafter"/>
</dbReference>
<protein>
    <submittedName>
        <fullName evidence="2">Putative phosphoserine phosphatase 2</fullName>
        <ecNumber evidence="2">3.1.3.3</ecNumber>
    </submittedName>
</protein>
<dbReference type="PANTHER" id="PTHR46517:SF1">
    <property type="entry name" value="FRUCTOSE-2,6-BISPHOSPHATASE TIGAR"/>
    <property type="match status" value="1"/>
</dbReference>
<dbReference type="GO" id="GO:0043755">
    <property type="term" value="F:alpha-ribazole phosphatase activity"/>
    <property type="evidence" value="ECO:0007669"/>
    <property type="project" value="InterPro"/>
</dbReference>
<dbReference type="SUPFAM" id="SSF53254">
    <property type="entry name" value="Phosphoglycerate mutase-like"/>
    <property type="match status" value="1"/>
</dbReference>
<dbReference type="NCBIfam" id="TIGR03162">
    <property type="entry name" value="ribazole_cobC"/>
    <property type="match status" value="1"/>
</dbReference>
<accession>A0A1J5R1D1</accession>
<organism evidence="2">
    <name type="scientific">mine drainage metagenome</name>
    <dbReference type="NCBI Taxonomy" id="410659"/>
    <lineage>
        <taxon>unclassified sequences</taxon>
        <taxon>metagenomes</taxon>
        <taxon>ecological metagenomes</taxon>
    </lineage>
</organism>
<gene>
    <name evidence="2" type="primary">pspB_4</name>
    <name evidence="2" type="ORF">GALL_283310</name>
</gene>
<dbReference type="SMART" id="SM00855">
    <property type="entry name" value="PGAM"/>
    <property type="match status" value="1"/>
</dbReference>
<sequence>MQLTLVRHSSLDIASQICYGQSDVDVSAQFDDELRSLQKKLAAFSFDAVYASPLQRCQKLATALCADDSLGISTSNIKLDTRLKELSFGDWELSPWEAIPREIFDVWANDYANLAPPNGETFSQLHARTKSFIDEVGRHSQGKSVLVVTHGGVIRSVLAEVLNMPLKGLFRIAIDHVSVTQISFNGAVPSVRFVNL</sequence>
<dbReference type="GO" id="GO:0004331">
    <property type="term" value="F:fructose-2,6-bisphosphate 2-phosphatase activity"/>
    <property type="evidence" value="ECO:0007669"/>
    <property type="project" value="TreeGrafter"/>
</dbReference>
<dbReference type="GO" id="GO:0043456">
    <property type="term" value="P:regulation of pentose-phosphate shunt"/>
    <property type="evidence" value="ECO:0007669"/>
    <property type="project" value="TreeGrafter"/>
</dbReference>
<dbReference type="GO" id="GO:0045820">
    <property type="term" value="P:negative regulation of glycolytic process"/>
    <property type="evidence" value="ECO:0007669"/>
    <property type="project" value="TreeGrafter"/>
</dbReference>
<comment type="caution">
    <text evidence="2">The sequence shown here is derived from an EMBL/GenBank/DDBJ whole genome shotgun (WGS) entry which is preliminary data.</text>
</comment>